<feature type="transmembrane region" description="Helical" evidence="6">
    <location>
        <begin position="166"/>
        <end position="188"/>
    </location>
</feature>
<keyword evidence="3 6" id="KW-0812">Transmembrane</keyword>
<dbReference type="PANTHER" id="PTHR31272:SF6">
    <property type="entry name" value="CYTOCHROME C-TYPE BIOGENESIS CCDA-LIKE CHLOROPLASTIC PROTEIN"/>
    <property type="match status" value="1"/>
</dbReference>
<feature type="transmembrane region" description="Helical" evidence="6">
    <location>
        <begin position="94"/>
        <end position="117"/>
    </location>
</feature>
<reference evidence="8" key="1">
    <citation type="submission" date="2021-04" db="EMBL/GenBank/DDBJ databases">
        <title>Sinoanaerobacter chloroacetimidivorans sp. nov., an obligate anaerobic bacterium isolated from anaerobic sludge.</title>
        <authorList>
            <person name="Bao Y."/>
        </authorList>
    </citation>
    <scope>NUCLEOTIDE SEQUENCE</scope>
    <source>
        <strain evidence="8">BAD-6</strain>
    </source>
</reference>
<evidence type="ECO:0000256" key="3">
    <source>
        <dbReference type="ARBA" id="ARBA00022692"/>
    </source>
</evidence>
<dbReference type="Pfam" id="PF02683">
    <property type="entry name" value="DsbD_TM"/>
    <property type="match status" value="1"/>
</dbReference>
<accession>A0A8J8B2A3</accession>
<keyword evidence="9" id="KW-1185">Reference proteome</keyword>
<feature type="domain" description="Cytochrome C biogenesis protein transmembrane" evidence="7">
    <location>
        <begin position="18"/>
        <end position="226"/>
    </location>
</feature>
<name>A0A8J8B2A3_9FIRM</name>
<evidence type="ECO:0000256" key="6">
    <source>
        <dbReference type="SAM" id="Phobius"/>
    </source>
</evidence>
<sequence length="230" mass="24571">MINQFLEMLSALIAESFWLAPLLALLAGVLTSVTPCALSSVPLVIGYVGGTGNNDPKKAFRLSATFALGMAATFTALGTAASLLGNLMGTSSRWWYIALGILMLLMALQTWEIYYFIPPTYLTSKTTKKGYIGAFIAGILGGMFSSPCATPVLVVLLGIVARSGNILWGVVLLLLYSIGHSTLVLIAGTSIGFVNKVTSSRKYGAFSKLLKYAMGTVILLIAFYMFYMGF</sequence>
<evidence type="ECO:0000313" key="8">
    <source>
        <dbReference type="EMBL" id="MBR0598556.1"/>
    </source>
</evidence>
<feature type="transmembrane region" description="Helical" evidence="6">
    <location>
        <begin position="66"/>
        <end position="88"/>
    </location>
</feature>
<evidence type="ECO:0000313" key="9">
    <source>
        <dbReference type="Proteomes" id="UP000675664"/>
    </source>
</evidence>
<keyword evidence="4 6" id="KW-1133">Transmembrane helix</keyword>
<evidence type="ECO:0000256" key="4">
    <source>
        <dbReference type="ARBA" id="ARBA00022989"/>
    </source>
</evidence>
<comment type="subcellular location">
    <subcellularLocation>
        <location evidence="1">Membrane</location>
        <topology evidence="1">Multi-pass membrane protein</topology>
    </subcellularLocation>
</comment>
<feature type="transmembrane region" description="Helical" evidence="6">
    <location>
        <begin position="129"/>
        <end position="160"/>
    </location>
</feature>
<dbReference type="PANTHER" id="PTHR31272">
    <property type="entry name" value="CYTOCHROME C-TYPE BIOGENESIS PROTEIN HI_1454-RELATED"/>
    <property type="match status" value="1"/>
</dbReference>
<comment type="similarity">
    <text evidence="2">Belongs to the DsbD family.</text>
</comment>
<dbReference type="AlphaFoldDB" id="A0A8J8B2A3"/>
<evidence type="ECO:0000256" key="1">
    <source>
        <dbReference type="ARBA" id="ARBA00004141"/>
    </source>
</evidence>
<dbReference type="InterPro" id="IPR003834">
    <property type="entry name" value="Cyt_c_assmbl_TM_dom"/>
</dbReference>
<keyword evidence="5 6" id="KW-0472">Membrane</keyword>
<comment type="caution">
    <text evidence="8">The sequence shown here is derived from an EMBL/GenBank/DDBJ whole genome shotgun (WGS) entry which is preliminary data.</text>
</comment>
<evidence type="ECO:0000259" key="7">
    <source>
        <dbReference type="Pfam" id="PF02683"/>
    </source>
</evidence>
<reference evidence="8" key="2">
    <citation type="submission" date="2021-04" db="EMBL/GenBank/DDBJ databases">
        <authorList>
            <person name="Liu J."/>
        </authorList>
    </citation>
    <scope>NUCLEOTIDE SEQUENCE</scope>
    <source>
        <strain evidence="8">BAD-6</strain>
    </source>
</reference>
<dbReference type="GO" id="GO:0017004">
    <property type="term" value="P:cytochrome complex assembly"/>
    <property type="evidence" value="ECO:0007669"/>
    <property type="project" value="InterPro"/>
</dbReference>
<evidence type="ECO:0000256" key="5">
    <source>
        <dbReference type="ARBA" id="ARBA00023136"/>
    </source>
</evidence>
<dbReference type="InterPro" id="IPR051790">
    <property type="entry name" value="Cytochrome_c-biogenesis_DsbD"/>
</dbReference>
<dbReference type="RefSeq" id="WP_227018678.1">
    <property type="nucleotide sequence ID" value="NZ_JAGSND010000007.1"/>
</dbReference>
<gene>
    <name evidence="8" type="ORF">KCX82_11755</name>
</gene>
<proteinExistence type="inferred from homology"/>
<dbReference type="GO" id="GO:0016020">
    <property type="term" value="C:membrane"/>
    <property type="evidence" value="ECO:0007669"/>
    <property type="project" value="UniProtKB-SubCell"/>
</dbReference>
<feature type="transmembrane region" description="Helical" evidence="6">
    <location>
        <begin position="209"/>
        <end position="227"/>
    </location>
</feature>
<dbReference type="Proteomes" id="UP000675664">
    <property type="component" value="Unassembled WGS sequence"/>
</dbReference>
<organism evidence="8 9">
    <name type="scientific">Sinanaerobacter chloroacetimidivorans</name>
    <dbReference type="NCBI Taxonomy" id="2818044"/>
    <lineage>
        <taxon>Bacteria</taxon>
        <taxon>Bacillati</taxon>
        <taxon>Bacillota</taxon>
        <taxon>Clostridia</taxon>
        <taxon>Peptostreptococcales</taxon>
        <taxon>Anaerovoracaceae</taxon>
        <taxon>Sinanaerobacter</taxon>
    </lineage>
</organism>
<protein>
    <submittedName>
        <fullName evidence="8">Cytochrome c biogenesis protein CcdA</fullName>
    </submittedName>
</protein>
<feature type="transmembrane region" description="Helical" evidence="6">
    <location>
        <begin position="20"/>
        <end position="45"/>
    </location>
</feature>
<evidence type="ECO:0000256" key="2">
    <source>
        <dbReference type="ARBA" id="ARBA00006143"/>
    </source>
</evidence>
<dbReference type="EMBL" id="JAGSND010000007">
    <property type="protein sequence ID" value="MBR0598556.1"/>
    <property type="molecule type" value="Genomic_DNA"/>
</dbReference>